<proteinExistence type="predicted"/>
<dbReference type="PANTHER" id="PTHR37908">
    <property type="entry name" value="TRANSMEMBRANE PROTEIN"/>
    <property type="match status" value="1"/>
</dbReference>
<dbReference type="AlphaFoldDB" id="A0A9D5HSX4"/>
<keyword evidence="2" id="KW-0732">Signal</keyword>
<evidence type="ECO:0000313" key="4">
    <source>
        <dbReference type="Proteomes" id="UP001085076"/>
    </source>
</evidence>
<evidence type="ECO:0000256" key="1">
    <source>
        <dbReference type="SAM" id="MobiDB-lite"/>
    </source>
</evidence>
<protein>
    <submittedName>
        <fullName evidence="3">Uncharacterized protein</fullName>
    </submittedName>
</protein>
<evidence type="ECO:0000313" key="3">
    <source>
        <dbReference type="EMBL" id="KAJ0988290.1"/>
    </source>
</evidence>
<dbReference type="PANTHER" id="PTHR37908:SF3">
    <property type="entry name" value="TRANSMEMBRANE PROTEIN"/>
    <property type="match status" value="1"/>
</dbReference>
<feature type="region of interest" description="Disordered" evidence="1">
    <location>
        <begin position="62"/>
        <end position="85"/>
    </location>
</feature>
<comment type="caution">
    <text evidence="3">The sequence shown here is derived from an EMBL/GenBank/DDBJ whole genome shotgun (WGS) entry which is preliminary data.</text>
</comment>
<organism evidence="3 4">
    <name type="scientific">Dioscorea zingiberensis</name>
    <dbReference type="NCBI Taxonomy" id="325984"/>
    <lineage>
        <taxon>Eukaryota</taxon>
        <taxon>Viridiplantae</taxon>
        <taxon>Streptophyta</taxon>
        <taxon>Embryophyta</taxon>
        <taxon>Tracheophyta</taxon>
        <taxon>Spermatophyta</taxon>
        <taxon>Magnoliopsida</taxon>
        <taxon>Liliopsida</taxon>
        <taxon>Dioscoreales</taxon>
        <taxon>Dioscoreaceae</taxon>
        <taxon>Dioscorea</taxon>
    </lineage>
</organism>
<dbReference type="Proteomes" id="UP001085076">
    <property type="component" value="Miscellaneous, Linkage group lg01"/>
</dbReference>
<feature type="compositionally biased region" description="Polar residues" evidence="1">
    <location>
        <begin position="65"/>
        <end position="76"/>
    </location>
</feature>
<name>A0A9D5HSX4_9LILI</name>
<reference evidence="3" key="1">
    <citation type="submission" date="2021-03" db="EMBL/GenBank/DDBJ databases">
        <authorList>
            <person name="Li Z."/>
            <person name="Yang C."/>
        </authorList>
    </citation>
    <scope>NUCLEOTIDE SEQUENCE</scope>
    <source>
        <strain evidence="3">Dzin_1.0</strain>
        <tissue evidence="3">Leaf</tissue>
    </source>
</reference>
<dbReference type="EMBL" id="JAGGNH010000001">
    <property type="protein sequence ID" value="KAJ0988290.1"/>
    <property type="molecule type" value="Genomic_DNA"/>
</dbReference>
<keyword evidence="4" id="KW-1185">Reference proteome</keyword>
<reference evidence="3" key="2">
    <citation type="journal article" date="2022" name="Hortic Res">
        <title>The genome of Dioscorea zingiberensis sheds light on the biosynthesis, origin and evolution of the medicinally important diosgenin saponins.</title>
        <authorList>
            <person name="Li Y."/>
            <person name="Tan C."/>
            <person name="Li Z."/>
            <person name="Guo J."/>
            <person name="Li S."/>
            <person name="Chen X."/>
            <person name="Wang C."/>
            <person name="Dai X."/>
            <person name="Yang H."/>
            <person name="Song W."/>
            <person name="Hou L."/>
            <person name="Xu J."/>
            <person name="Tong Z."/>
            <person name="Xu A."/>
            <person name="Yuan X."/>
            <person name="Wang W."/>
            <person name="Yang Q."/>
            <person name="Chen L."/>
            <person name="Sun Z."/>
            <person name="Wang K."/>
            <person name="Pan B."/>
            <person name="Chen J."/>
            <person name="Bao Y."/>
            <person name="Liu F."/>
            <person name="Qi X."/>
            <person name="Gang D.R."/>
            <person name="Wen J."/>
            <person name="Li J."/>
        </authorList>
    </citation>
    <scope>NUCLEOTIDE SEQUENCE</scope>
    <source>
        <strain evidence="3">Dzin_1.0</strain>
    </source>
</reference>
<evidence type="ECO:0000256" key="2">
    <source>
        <dbReference type="SAM" id="SignalP"/>
    </source>
</evidence>
<accession>A0A9D5HSX4</accession>
<feature type="chain" id="PRO_5038364911" evidence="2">
    <location>
        <begin position="26"/>
        <end position="85"/>
    </location>
</feature>
<dbReference type="OrthoDB" id="786933at2759"/>
<sequence>MGKPRFLAILLISALLCLSFSQGYGRRVRIMKHFQKGLFSPPLFKGKWKVGRVMVEMEDYREPGANTNPRSGSFFTPPNDPNIGH</sequence>
<gene>
    <name evidence="3" type="ORF">J5N97_006646</name>
</gene>
<feature type="signal peptide" evidence="2">
    <location>
        <begin position="1"/>
        <end position="25"/>
    </location>
</feature>